<evidence type="ECO:0000259" key="1">
    <source>
        <dbReference type="Pfam" id="PF12697"/>
    </source>
</evidence>
<dbReference type="PANTHER" id="PTHR43798:SF33">
    <property type="entry name" value="HYDROLASE, PUTATIVE (AFU_ORTHOLOGUE AFUA_2G14860)-RELATED"/>
    <property type="match status" value="1"/>
</dbReference>
<organism evidence="2 3">
    <name type="scientific">Hyunsoonleella rubra</name>
    <dbReference type="NCBI Taxonomy" id="1737062"/>
    <lineage>
        <taxon>Bacteria</taxon>
        <taxon>Pseudomonadati</taxon>
        <taxon>Bacteroidota</taxon>
        <taxon>Flavobacteriia</taxon>
        <taxon>Flavobacteriales</taxon>
        <taxon>Flavobacteriaceae</taxon>
    </lineage>
</organism>
<dbReference type="InterPro" id="IPR050266">
    <property type="entry name" value="AB_hydrolase_sf"/>
</dbReference>
<dbReference type="EMBL" id="JBHULY010000016">
    <property type="protein sequence ID" value="MFD2726445.1"/>
    <property type="molecule type" value="Genomic_DNA"/>
</dbReference>
<protein>
    <submittedName>
        <fullName evidence="2">Alpha/beta fold hydrolase</fullName>
    </submittedName>
</protein>
<name>A0ABW5TB29_9FLAO</name>
<comment type="caution">
    <text evidence="2">The sequence shown here is derived from an EMBL/GenBank/DDBJ whole genome shotgun (WGS) entry which is preliminary data.</text>
</comment>
<proteinExistence type="predicted"/>
<reference evidence="3" key="1">
    <citation type="journal article" date="2019" name="Int. J. Syst. Evol. Microbiol.">
        <title>The Global Catalogue of Microorganisms (GCM) 10K type strain sequencing project: providing services to taxonomists for standard genome sequencing and annotation.</title>
        <authorList>
            <consortium name="The Broad Institute Genomics Platform"/>
            <consortium name="The Broad Institute Genome Sequencing Center for Infectious Disease"/>
            <person name="Wu L."/>
            <person name="Ma J."/>
        </authorList>
    </citation>
    <scope>NUCLEOTIDE SEQUENCE [LARGE SCALE GENOMIC DNA]</scope>
    <source>
        <strain evidence="3">KCTC 42398</strain>
    </source>
</reference>
<keyword evidence="3" id="KW-1185">Reference proteome</keyword>
<gene>
    <name evidence="2" type="ORF">ACFSR8_09485</name>
</gene>
<dbReference type="PANTHER" id="PTHR43798">
    <property type="entry name" value="MONOACYLGLYCEROL LIPASE"/>
    <property type="match status" value="1"/>
</dbReference>
<dbReference type="Gene3D" id="3.40.50.1820">
    <property type="entry name" value="alpha/beta hydrolase"/>
    <property type="match status" value="1"/>
</dbReference>
<dbReference type="RefSeq" id="WP_380291384.1">
    <property type="nucleotide sequence ID" value="NZ_JBHULY010000016.1"/>
</dbReference>
<evidence type="ECO:0000313" key="2">
    <source>
        <dbReference type="EMBL" id="MFD2726445.1"/>
    </source>
</evidence>
<keyword evidence="2" id="KW-0378">Hydrolase</keyword>
<dbReference type="SUPFAM" id="SSF53474">
    <property type="entry name" value="alpha/beta-Hydrolases"/>
    <property type="match status" value="1"/>
</dbReference>
<dbReference type="InterPro" id="IPR000073">
    <property type="entry name" value="AB_hydrolase_1"/>
</dbReference>
<dbReference type="PRINTS" id="PR00111">
    <property type="entry name" value="ABHYDROLASE"/>
</dbReference>
<sequence length="259" mass="29069">MKHTFIHGERDGIIIFIHGNSSSSNVFQHILNSKKIMRSMLAVDLPGHGSSLNGYNREENFFMGSYLDQLYDLIQNIDEDIVLVGNSLGGHIAIELAPRIKDKLKGLVIFGTPPLKKPLNFEEAFLPEPALQTFFTENPPDNEIKEAANIAVFDKLNAPIVVENFKKAHPKVRTALGVDVANERLLNEYEIFTNLTIPKYIIAGLQDPTINRDYLNHVVDASAGHCELIEFKDCGHYPSLEQPLQFEATLSRIANEVFK</sequence>
<dbReference type="Pfam" id="PF12697">
    <property type="entry name" value="Abhydrolase_6"/>
    <property type="match status" value="1"/>
</dbReference>
<evidence type="ECO:0000313" key="3">
    <source>
        <dbReference type="Proteomes" id="UP001597476"/>
    </source>
</evidence>
<dbReference type="InterPro" id="IPR029058">
    <property type="entry name" value="AB_hydrolase_fold"/>
</dbReference>
<dbReference type="GO" id="GO:0016787">
    <property type="term" value="F:hydrolase activity"/>
    <property type="evidence" value="ECO:0007669"/>
    <property type="project" value="UniProtKB-KW"/>
</dbReference>
<dbReference type="Proteomes" id="UP001597476">
    <property type="component" value="Unassembled WGS sequence"/>
</dbReference>
<accession>A0ABW5TB29</accession>
<feature type="domain" description="AB hydrolase-1" evidence="1">
    <location>
        <begin position="14"/>
        <end position="247"/>
    </location>
</feature>